<keyword evidence="1" id="KW-0238">DNA-binding</keyword>
<dbReference type="SMART" id="SM00530">
    <property type="entry name" value="HTH_XRE"/>
    <property type="match status" value="1"/>
</dbReference>
<evidence type="ECO:0000259" key="2">
    <source>
        <dbReference type="PROSITE" id="PS50943"/>
    </source>
</evidence>
<organism evidence="3 4">
    <name type="scientific">Clostridium brassicae</name>
    <dbReference type="NCBI Taxonomy" id="2999072"/>
    <lineage>
        <taxon>Bacteria</taxon>
        <taxon>Bacillati</taxon>
        <taxon>Bacillota</taxon>
        <taxon>Clostridia</taxon>
        <taxon>Eubacteriales</taxon>
        <taxon>Clostridiaceae</taxon>
        <taxon>Clostridium</taxon>
    </lineage>
</organism>
<gene>
    <name evidence="3" type="ORF">OW729_04325</name>
</gene>
<evidence type="ECO:0000313" key="4">
    <source>
        <dbReference type="Proteomes" id="UP001144612"/>
    </source>
</evidence>
<dbReference type="Gene3D" id="1.10.260.40">
    <property type="entry name" value="lambda repressor-like DNA-binding domains"/>
    <property type="match status" value="1"/>
</dbReference>
<dbReference type="SUPFAM" id="SSF47413">
    <property type="entry name" value="lambda repressor-like DNA-binding domains"/>
    <property type="match status" value="1"/>
</dbReference>
<sequence length="65" mass="7190">MLNLKIARISSKLTQAELGEKIGLTKVDISRYETGKVKPGLVTLCKLADTLNVTVDYLIGRENKE</sequence>
<accession>A0ABT4D9X3</accession>
<dbReference type="PROSITE" id="PS50943">
    <property type="entry name" value="HTH_CROC1"/>
    <property type="match status" value="1"/>
</dbReference>
<dbReference type="CDD" id="cd00093">
    <property type="entry name" value="HTH_XRE"/>
    <property type="match status" value="1"/>
</dbReference>
<feature type="domain" description="HTH cro/C1-type" evidence="2">
    <location>
        <begin position="4"/>
        <end position="58"/>
    </location>
</feature>
<dbReference type="InterPro" id="IPR010982">
    <property type="entry name" value="Lambda_DNA-bd_dom_sf"/>
</dbReference>
<evidence type="ECO:0000313" key="3">
    <source>
        <dbReference type="EMBL" id="MCY6957829.1"/>
    </source>
</evidence>
<dbReference type="PANTHER" id="PTHR46558">
    <property type="entry name" value="TRACRIPTIONAL REGULATORY PROTEIN-RELATED-RELATED"/>
    <property type="match status" value="1"/>
</dbReference>
<dbReference type="Pfam" id="PF01381">
    <property type="entry name" value="HTH_3"/>
    <property type="match status" value="1"/>
</dbReference>
<proteinExistence type="predicted"/>
<keyword evidence="4" id="KW-1185">Reference proteome</keyword>
<name>A0ABT4D9X3_9CLOT</name>
<dbReference type="EMBL" id="JAPQFJ010000003">
    <property type="protein sequence ID" value="MCY6957829.1"/>
    <property type="molecule type" value="Genomic_DNA"/>
</dbReference>
<dbReference type="Proteomes" id="UP001144612">
    <property type="component" value="Unassembled WGS sequence"/>
</dbReference>
<evidence type="ECO:0000256" key="1">
    <source>
        <dbReference type="ARBA" id="ARBA00023125"/>
    </source>
</evidence>
<comment type="caution">
    <text evidence="3">The sequence shown here is derived from an EMBL/GenBank/DDBJ whole genome shotgun (WGS) entry which is preliminary data.</text>
</comment>
<dbReference type="RefSeq" id="WP_268060230.1">
    <property type="nucleotide sequence ID" value="NZ_JAPQFJ010000003.1"/>
</dbReference>
<dbReference type="InterPro" id="IPR001387">
    <property type="entry name" value="Cro/C1-type_HTH"/>
</dbReference>
<protein>
    <submittedName>
        <fullName evidence="3">Helix-turn-helix transcriptional regulator</fullName>
    </submittedName>
</protein>
<reference evidence="3" key="1">
    <citation type="submission" date="2022-12" db="EMBL/GenBank/DDBJ databases">
        <title>Clostridium sp. nov., isolated from industrial wastewater.</title>
        <authorList>
            <person name="Jiayan W."/>
        </authorList>
    </citation>
    <scope>NUCLEOTIDE SEQUENCE</scope>
    <source>
        <strain evidence="3">ZC22-4</strain>
    </source>
</reference>
<dbReference type="PANTHER" id="PTHR46558:SF11">
    <property type="entry name" value="HTH-TYPE TRANSCRIPTIONAL REGULATOR XRE"/>
    <property type="match status" value="1"/>
</dbReference>